<dbReference type="InterPro" id="IPR013131">
    <property type="entry name" value="Mannitol_DH_N"/>
</dbReference>
<comment type="catalytic activity">
    <reaction evidence="3">
        <text>D-mannitol 1-phosphate + NAD(+) = beta-D-fructose 6-phosphate + NADH + H(+)</text>
        <dbReference type="Rhea" id="RHEA:19661"/>
        <dbReference type="ChEBI" id="CHEBI:15378"/>
        <dbReference type="ChEBI" id="CHEBI:57540"/>
        <dbReference type="ChEBI" id="CHEBI:57634"/>
        <dbReference type="ChEBI" id="CHEBI:57945"/>
        <dbReference type="ChEBI" id="CHEBI:61381"/>
        <dbReference type="EC" id="1.1.1.17"/>
    </reaction>
</comment>
<evidence type="ECO:0000313" key="6">
    <source>
        <dbReference type="EMBL" id="MDO7905545.1"/>
    </source>
</evidence>
<comment type="caution">
    <text evidence="6">The sequence shown here is derived from an EMBL/GenBank/DDBJ whole genome shotgun (WGS) entry which is preliminary data.</text>
</comment>
<evidence type="ECO:0000256" key="3">
    <source>
        <dbReference type="ARBA" id="ARBA00048615"/>
    </source>
</evidence>
<feature type="domain" description="Mannitol dehydrogenase N-terminal" evidence="4">
    <location>
        <begin position="19"/>
        <end position="259"/>
    </location>
</feature>
<dbReference type="InterPro" id="IPR008927">
    <property type="entry name" value="6-PGluconate_DH-like_C_sf"/>
</dbReference>
<dbReference type="InterPro" id="IPR036291">
    <property type="entry name" value="NAD(P)-bd_dom_sf"/>
</dbReference>
<dbReference type="SUPFAM" id="SSF48179">
    <property type="entry name" value="6-phosphogluconate dehydrogenase C-terminal domain-like"/>
    <property type="match status" value="1"/>
</dbReference>
<dbReference type="Pfam" id="PF01232">
    <property type="entry name" value="Mannitol_dh"/>
    <property type="match status" value="1"/>
</dbReference>
<gene>
    <name evidence="6" type="ORF">Q5741_03865</name>
</gene>
<evidence type="ECO:0000313" key="7">
    <source>
        <dbReference type="Proteomes" id="UP001240171"/>
    </source>
</evidence>
<dbReference type="PANTHER" id="PTHR30524">
    <property type="entry name" value="MANNITOL-1-PHOSPHATE 5-DEHYDROGENASE"/>
    <property type="match status" value="1"/>
</dbReference>
<dbReference type="SUPFAM" id="SSF51735">
    <property type="entry name" value="NAD(P)-binding Rossmann-fold domains"/>
    <property type="match status" value="1"/>
</dbReference>
<dbReference type="EMBL" id="JAUQTB010000002">
    <property type="protein sequence ID" value="MDO7905545.1"/>
    <property type="molecule type" value="Genomic_DNA"/>
</dbReference>
<dbReference type="PRINTS" id="PR00084">
    <property type="entry name" value="MTLDHDRGNASE"/>
</dbReference>
<dbReference type="Gene3D" id="1.10.1040.10">
    <property type="entry name" value="N-(1-d-carboxylethyl)-l-norvaline Dehydrogenase, domain 2"/>
    <property type="match status" value="1"/>
</dbReference>
<dbReference type="InterPro" id="IPR000669">
    <property type="entry name" value="Mannitol_DH"/>
</dbReference>
<evidence type="ECO:0000259" key="5">
    <source>
        <dbReference type="Pfam" id="PF08125"/>
    </source>
</evidence>
<proteinExistence type="predicted"/>
<dbReference type="NCBIfam" id="NF002969">
    <property type="entry name" value="PRK03643.1"/>
    <property type="match status" value="1"/>
</dbReference>
<evidence type="ECO:0000256" key="2">
    <source>
        <dbReference type="ARBA" id="ARBA00023027"/>
    </source>
</evidence>
<keyword evidence="1" id="KW-0560">Oxidoreductase</keyword>
<dbReference type="InterPro" id="IPR013328">
    <property type="entry name" value="6PGD_dom2"/>
</dbReference>
<dbReference type="Proteomes" id="UP001240171">
    <property type="component" value="Unassembled WGS sequence"/>
</dbReference>
<name>A0ABT9C9J6_9BACL</name>
<dbReference type="Pfam" id="PF08125">
    <property type="entry name" value="Mannitol_dh_C"/>
    <property type="match status" value="1"/>
</dbReference>
<accession>A0ABT9C9J6</accession>
<organism evidence="6 7">
    <name type="scientific">Paenibacillus lacisoli</name>
    <dbReference type="NCBI Taxonomy" id="3064525"/>
    <lineage>
        <taxon>Bacteria</taxon>
        <taxon>Bacillati</taxon>
        <taxon>Bacillota</taxon>
        <taxon>Bacilli</taxon>
        <taxon>Bacillales</taxon>
        <taxon>Paenibacillaceae</taxon>
        <taxon>Paenibacillus</taxon>
    </lineage>
</organism>
<reference evidence="6 7" key="1">
    <citation type="submission" date="2023-07" db="EMBL/GenBank/DDBJ databases">
        <title>Paenibacillus sp. JX-17 nov. isolated from soil.</title>
        <authorList>
            <person name="Wan Y."/>
            <person name="Liu B."/>
        </authorList>
    </citation>
    <scope>NUCLEOTIDE SEQUENCE [LARGE SCALE GENOMIC DNA]</scope>
    <source>
        <strain evidence="6 7">JX-17</strain>
    </source>
</reference>
<dbReference type="InterPro" id="IPR013118">
    <property type="entry name" value="Mannitol_DH_C"/>
</dbReference>
<keyword evidence="7" id="KW-1185">Reference proteome</keyword>
<keyword evidence="2" id="KW-0520">NAD</keyword>
<protein>
    <submittedName>
        <fullName evidence="6">Tagaturonate reductase</fullName>
    </submittedName>
</protein>
<evidence type="ECO:0000256" key="1">
    <source>
        <dbReference type="ARBA" id="ARBA00023002"/>
    </source>
</evidence>
<feature type="domain" description="Mannitol dehydrogenase C-terminal" evidence="5">
    <location>
        <begin position="270"/>
        <end position="449"/>
    </location>
</feature>
<dbReference type="Gene3D" id="3.40.50.720">
    <property type="entry name" value="NAD(P)-binding Rossmann-like Domain"/>
    <property type="match status" value="1"/>
</dbReference>
<evidence type="ECO:0000259" key="4">
    <source>
        <dbReference type="Pfam" id="PF01232"/>
    </source>
</evidence>
<sequence length="469" mass="53392">MLKTLNRELYPDLPVYPERMIQFGGGNFMRAFVDWQLQQLNKQGRFMGSVVMVKSTDHGIGDKLNNQNGLYTVLLDGIEQGAPVHKAEIVSTISRVIHPNDDYRSYLALAEQDDLEFITSNTTEAGIVYLEERRPVDQAPASFPAKLTALLYRRYELGKSGFVILPCELIDRNGEKLRELVLRHAENWRLGEGFTLWLNSENTFTCTLVDRIVSGYPHARADELNKELGYIDQLMVSSEPFLFWVIEGPAWLSERLPLDQAGLHVIFTDDMTPYRERKVHLLNGPHTAMVPLGLLAGLQTVEEVMNDEDFAHYIRGLMNDELIPMLSLPHEELCSFADAVVERFRNPSIRHELASISLNSISKFKTRLLPLLLRYQSLNSRLPSRITLAMAALLLSYRGDRVQRQDAPDILERFDRAWLHPDTFITSILEDEQLWGQDLTNVPGLTAALGDYIRILENKGARAALHHTV</sequence>
<dbReference type="RefSeq" id="WP_305022753.1">
    <property type="nucleotide sequence ID" value="NZ_JAUQTB010000002.1"/>
</dbReference>
<dbReference type="PANTHER" id="PTHR30524:SF0">
    <property type="entry name" value="ALTRONATE OXIDOREDUCTASE-RELATED"/>
    <property type="match status" value="1"/>
</dbReference>